<dbReference type="Proteomes" id="UP001061862">
    <property type="component" value="Chromosome"/>
</dbReference>
<accession>A0ABY6C808</accession>
<evidence type="ECO:0008006" key="3">
    <source>
        <dbReference type="Google" id="ProtNLM"/>
    </source>
</evidence>
<evidence type="ECO:0000313" key="1">
    <source>
        <dbReference type="EMBL" id="UXN68267.1"/>
    </source>
</evidence>
<keyword evidence="2" id="KW-1185">Reference proteome</keyword>
<proteinExistence type="predicted"/>
<organism evidence="1 2">
    <name type="scientific">Devosia neptuniae</name>
    <dbReference type="NCBI Taxonomy" id="191302"/>
    <lineage>
        <taxon>Bacteria</taxon>
        <taxon>Pseudomonadati</taxon>
        <taxon>Pseudomonadota</taxon>
        <taxon>Alphaproteobacteria</taxon>
        <taxon>Hyphomicrobiales</taxon>
        <taxon>Devosiaceae</taxon>
        <taxon>Devosia</taxon>
    </lineage>
</organism>
<dbReference type="RefSeq" id="WP_262166021.1">
    <property type="nucleotide sequence ID" value="NZ_CP104965.1"/>
</dbReference>
<name>A0ABY6C808_9HYPH</name>
<reference evidence="1 2" key="1">
    <citation type="submission" date="2022-09" db="EMBL/GenBank/DDBJ databases">
        <title>Interaction between co-microsymbionts with complementary sets of symbiotic genes in legume-rhizobium systems.</title>
        <authorList>
            <person name="Safronova V."/>
            <person name="Sazanova A."/>
            <person name="Afonin A."/>
            <person name="Chirak E."/>
        </authorList>
    </citation>
    <scope>NUCLEOTIDE SEQUENCE [LARGE SCALE GENOMIC DNA]</scope>
    <source>
        <strain evidence="1 2">A18/4-1</strain>
    </source>
</reference>
<sequence>MHHIGNQQRHRPSDAEQWVFTGDVHDHSRFDGDCAWCDKQDQRLSFEVRHAKVDGSCHICQTCIERAPLRMEQDSRALSVQQWRDHLSGLAVRLTHRTCREVLRNLLARTDDPALQEVAVYFDRNVQLSPGRAAALLLALSRSRLEVDPRIFDVQIRSAAHKAEFAHLSEQEKLAVWPVFSVTIQKRLMSLGLAPTAIRSRPHLPEIPRKPAWERAGFAGPQA</sequence>
<dbReference type="EMBL" id="CP104965">
    <property type="protein sequence ID" value="UXN68267.1"/>
    <property type="molecule type" value="Genomic_DNA"/>
</dbReference>
<gene>
    <name evidence="1" type="ORF">N8A98_13400</name>
</gene>
<evidence type="ECO:0000313" key="2">
    <source>
        <dbReference type="Proteomes" id="UP001061862"/>
    </source>
</evidence>
<protein>
    <recommendedName>
        <fullName evidence="3">ClpX-type ZB domain-containing protein</fullName>
    </recommendedName>
</protein>